<keyword evidence="30 32" id="KW-0449">Lipoprotein</keyword>
<feature type="short sequence motif" description="YXXL motif; contains endocytosis signal" evidence="32">
    <location>
        <begin position="692"/>
        <end position="695"/>
    </location>
</feature>
<evidence type="ECO:0000256" key="28">
    <source>
        <dbReference type="ARBA" id="ARBA00023180"/>
    </source>
</evidence>
<dbReference type="GO" id="GO:0019064">
    <property type="term" value="P:fusion of virus membrane with host plasma membrane"/>
    <property type="evidence" value="ECO:0007669"/>
    <property type="project" value="UniProtKB-UniRule"/>
</dbReference>
<dbReference type="SUPFAM" id="SSF56502">
    <property type="entry name" value="gp120 core"/>
    <property type="match status" value="2"/>
</dbReference>
<feature type="site" description="Cleavage; by host furin" evidence="32">
    <location>
        <begin position="491"/>
        <end position="492"/>
    </location>
</feature>
<feature type="transmembrane region" description="Helical" evidence="33">
    <location>
        <begin position="658"/>
        <end position="685"/>
    </location>
</feature>
<comment type="subcellular location">
    <subcellularLocation>
        <location evidence="3">Host cell membrane</location>
        <topology evidence="3">Peripheral membrane protein</topology>
    </subcellularLocation>
    <subcellularLocation>
        <location evidence="1">Host cell membrane</location>
        <topology evidence="1">Single-pass type I membrane protein</topology>
    </subcellularLocation>
    <subcellularLocation>
        <location evidence="2">Host endosome membrane</location>
        <topology evidence="2">Peripheral membrane protein</topology>
    </subcellularLocation>
    <subcellularLocation>
        <location evidence="5">Host endosome membrane</location>
        <topology evidence="5">Single-pass type I membrane protein</topology>
    </subcellularLocation>
    <subcellularLocation>
        <location evidence="6">Virion membrane</location>
        <topology evidence="6">Peripheral membrane protein</topology>
    </subcellularLocation>
    <subcellularLocation>
        <location evidence="4">Virion membrane</location>
        <topology evidence="4">Single-pass type I membrane protein</topology>
    </subcellularLocation>
</comment>
<feature type="topological domain" description="Cytoplasmic" evidence="32">
    <location>
        <begin position="686"/>
        <end position="843"/>
    </location>
</feature>
<evidence type="ECO:0000256" key="14">
    <source>
        <dbReference type="ARBA" id="ARBA00022692"/>
    </source>
</evidence>
<comment type="domain">
    <text evidence="32">The CD4-binding region is targeted by the antibody b12.</text>
</comment>
<comment type="PTM">
    <text evidence="32">Palmitoylation of the transmembrane protein and of Env polyprotein (prior to its proteolytic cleavage) is essential for their association with host cell membrane lipid rafts. Palmitoylation is therefore required for envelope trafficking to classical lipid rafts, but not for viral replication.</text>
</comment>
<evidence type="ECO:0000256" key="13">
    <source>
        <dbReference type="ARBA" id="ARBA00022685"/>
    </source>
</evidence>
<keyword evidence="22 32" id="KW-1133">Transmembrane helix</keyword>
<keyword evidence="23 32" id="KW-1039">Host endosome</keyword>
<dbReference type="InterPro" id="IPR000777">
    <property type="entry name" value="HIV1_Gp120"/>
</dbReference>
<keyword evidence="9 32" id="KW-1032">Host cell membrane</keyword>
<feature type="region of interest" description="CD4-binding loop" evidence="32">
    <location>
        <begin position="357"/>
        <end position="367"/>
    </location>
</feature>
<feature type="lipid moiety-binding region" description="S-palmitoyl cysteine; by host" evidence="32">
    <location>
        <position position="824"/>
    </location>
</feature>
<dbReference type="InterPro" id="IPR037527">
    <property type="entry name" value="Gp160"/>
</dbReference>
<dbReference type="FunFam" id="2.170.40.20:FF:000003">
    <property type="entry name" value="Envelope glycoprotein gp160"/>
    <property type="match status" value="1"/>
</dbReference>
<feature type="disulfide bond" evidence="32">
    <location>
        <begin position="48"/>
        <end position="68"/>
    </location>
</feature>
<evidence type="ECO:0000256" key="21">
    <source>
        <dbReference type="ARBA" id="ARBA00022890"/>
    </source>
</evidence>
<keyword evidence="13 32" id="KW-0165">Cleavage on pair of basic residues</keyword>
<evidence type="ECO:0000256" key="7">
    <source>
        <dbReference type="ARBA" id="ARBA00022506"/>
    </source>
</evidence>
<keyword evidence="10 32" id="KW-1165">Clathrin-mediated endocytosis of virus by host</keyword>
<comment type="function">
    <text evidence="32">Envelope glycoprotein gp160: Oligomerizes in the host endoplasmic reticulum into predominantly trimers. In a second time, gp160 transits in the host Golgi, where glycosylation is completed. The precursor is then proteolytically cleaved in the trans-Golgi and thereby activated by cellular furin or furin-like proteases to produce gp120 and gp41.</text>
</comment>
<comment type="similarity">
    <text evidence="32">Belongs to the HIV-1 env protein family.</text>
</comment>
<feature type="disulfide bond" evidence="32">
    <location>
        <begin position="214"/>
        <end position="243"/>
    </location>
</feature>
<evidence type="ECO:0000256" key="32">
    <source>
        <dbReference type="HAMAP-Rule" id="MF_04083"/>
    </source>
</evidence>
<evidence type="ECO:0000256" key="30">
    <source>
        <dbReference type="ARBA" id="ARBA00023288"/>
    </source>
</evidence>
<name>A0A3G5N9E1_HV1</name>
<dbReference type="InterPro" id="IPR000328">
    <property type="entry name" value="GP41-like"/>
</dbReference>
<evidence type="ECO:0000313" key="36">
    <source>
        <dbReference type="EMBL" id="AYX46145.1"/>
    </source>
</evidence>
<evidence type="ECO:0000256" key="6">
    <source>
        <dbReference type="ARBA" id="ARBA00004650"/>
    </source>
</evidence>
<accession>A0A3G5N9E1</accession>
<comment type="PTM">
    <text evidence="32">Highly glycosylated by host. The high number of glycan on the protein is reffered to as 'glycan shield' because it contributes to hide protein sequence from adaptive immune system.</text>
</comment>
<feature type="domain" description="Human immunodeficiency virus 1 envelope glycoprotein Gp120" evidence="34">
    <location>
        <begin position="28"/>
        <end position="491"/>
    </location>
</feature>
<evidence type="ECO:0000259" key="34">
    <source>
        <dbReference type="Pfam" id="PF00516"/>
    </source>
</evidence>
<evidence type="ECO:0000256" key="19">
    <source>
        <dbReference type="ARBA" id="ARBA00022870"/>
    </source>
</evidence>
<dbReference type="CDD" id="cd09909">
    <property type="entry name" value="HIV-1-like_HR1-HR2"/>
    <property type="match status" value="1"/>
</dbReference>
<sequence>MRVRGMLRNWQRWVIWGILGFCSVWGNLWVTVYYGVPVWKEAKTTLFCASDAKAYEREVHNIWATHACVPTDPNPQELVLENVTENFNMWKNDMVDQMHEDIISLWDESLKPCVKLTPLCVTLNCSNVNGTGNATSQSIVNITEEMKSCSFNITTELRDRKQQVKALFYKLDIVPLNNNSNNNSGEYRLINCNTSSITQACPKVSFDPIPIHYCAPAGFAILKCNNKTFNGTGPCHNVSTVQCTHGIKPVVSTQLLLNGSLAEGEIIIRSQNLTNNAKTIIVHLNQSVEINCTRPGNNTRTSVRIGPGQAYFINNIIGDIRRAYCNISTEAWNKTLQAVRKKLEEHFPNRTISFNSASGGDLEVTTHSFNCGGEFFYCNTSKLFTDNRTESNETIIIPCKIKQIINMWQKVGRAMYAPPIAGNITCRSNITGLLLSRDGGNNSHTETFRPEGGDMRDNWRSELYKYKVVEIKPLGIAPTKAKRRVVERQKRAVGIGAVFLGFLGAAGSTMGAASITLTVQARQLLSGIVQQQSNLLRAIEAQQHMLQLTVWGIKQLQARVLAIERYLKDQQLLGIWGCSGKLICTTAVPWNSTWSNKTQEDIWENMTWMQWDREIDNYTNTIYQLLEKSQNQQEKNEQDLLALDKWDSLWSWFSITNWLWYIKIFIMIIGGLMGLRIIFAVLSIVNRVRQGYSPLSFQTLIPNPRGPDRLGGIEEEGGERDKDRSVRLVSGFLSLAWDDLRSLCLFSYHRLRDLLLVTARAAEHLGHSSLRGLQRVWEALKYLGSLVQYWGLELKKSAINLIDTLAIAVGEGTDRIIEVLQRICRAILNIPTRIRQGLEAALL</sequence>
<dbReference type="SUPFAM" id="SSF58069">
    <property type="entry name" value="Virus ectodomain"/>
    <property type="match status" value="1"/>
</dbReference>
<feature type="transmembrane region" description="Helical" evidence="33">
    <location>
        <begin position="13"/>
        <end position="36"/>
    </location>
</feature>
<keyword evidence="11 32" id="KW-0945">Host-virus interaction</keyword>
<comment type="subcellular location">
    <molecule>Surface protein gp120</molecule>
    <subcellularLocation>
        <location evidence="32">Virion membrane</location>
        <topology evidence="32">Peripheral membrane protein</topology>
    </subcellularLocation>
    <subcellularLocation>
        <location evidence="32">Host cell membrane</location>
        <topology evidence="32">Peripheral membrane protein</topology>
    </subcellularLocation>
    <subcellularLocation>
        <location evidence="32">Host endosome membrane</location>
        <topology evidence="32">Single-pass type I membrane protein</topology>
    </subcellularLocation>
    <text evidence="32">The surface protein is not anchored to the viral envelope, but associates with the extravirion surface through its binding to TM. It is probably concentrated at the site of budding and incorporated into the virions possibly by contacts between the cytoplasmic tail of Env and the N-terminus of Gag.</text>
</comment>
<dbReference type="FunFam" id="1.10.287.210:FF:000001">
    <property type="entry name" value="Envelope glycoprotein gp160"/>
    <property type="match status" value="1"/>
</dbReference>
<keyword evidence="18 32" id="KW-0946">Virion</keyword>
<feature type="disulfide bond" evidence="32">
    <location>
        <begin position="224"/>
        <end position="235"/>
    </location>
</feature>
<feature type="transmembrane region" description="Helical" evidence="33">
    <location>
        <begin position="492"/>
        <end position="515"/>
    </location>
</feature>
<evidence type="ECO:0000256" key="17">
    <source>
        <dbReference type="ARBA" id="ARBA00022804"/>
    </source>
</evidence>
<comment type="domain">
    <text evidence="32">The membrane proximal external region (MPER) present in gp41 is a tryptophan-rich region recognized by the antibodies 2F5, Z13, and 4E10. MPER seems to play a role in fusion.</text>
</comment>
<evidence type="ECO:0000256" key="22">
    <source>
        <dbReference type="ARBA" id="ARBA00022989"/>
    </source>
</evidence>
<comment type="miscellaneous">
    <text evidence="32">Inhibitors targeting HIV-1 viral envelope proteins are used as antiretroviral drugs. Attachment of virions to the cell surface via non-specific interactions and CD4 binding can be blocked by inhibitors that include cyanovirin-N, cyclotriazadisulfonamide analogs, PRO 2000, TNX 355 and PRO 542. In addition, BMS 806 can block CD4-induced conformational changes. Env interactions with the coreceptor molecules can be targeted by CCR5 antagonists including SCH-D, maraviroc (UK 427857) and aplaviroc (GW 873140), and the CXCR4 antagonist AMD 070. Fusion of viral and cellular membranes can be inhibited by peptides such as enfuvirtide and tifuvirtide (T 1249). Resistance to inhibitors associated with mutations in Env are observed. Most of the time, single mutations confer only a modest reduction in drug susceptibility. Combination of several mutations is usually required to develop a high-level drug resistance.</text>
</comment>
<feature type="domain" description="Retroviral envelope protein GP41-like" evidence="35">
    <location>
        <begin position="510"/>
        <end position="700"/>
    </location>
</feature>
<evidence type="ECO:0000256" key="18">
    <source>
        <dbReference type="ARBA" id="ARBA00022844"/>
    </source>
</evidence>
<organism evidence="36">
    <name type="scientific">Human immunodeficiency virus type 1</name>
    <name type="common">HIV-1</name>
    <dbReference type="NCBI Taxonomy" id="11676"/>
    <lineage>
        <taxon>Viruses</taxon>
        <taxon>Riboviria</taxon>
        <taxon>Pararnavirae</taxon>
        <taxon>Artverviricota</taxon>
        <taxon>Revtraviricetes</taxon>
        <taxon>Ortervirales</taxon>
        <taxon>Retroviridae</taxon>
        <taxon>Orthoretrovirinae</taxon>
        <taxon>Lentivirus</taxon>
        <taxon>Lentivirus humimdef1</taxon>
    </lineage>
</organism>
<keyword evidence="25 32" id="KW-0472">Membrane</keyword>
<dbReference type="Gene3D" id="1.20.5.490">
    <property type="entry name" value="Single helix bin"/>
    <property type="match status" value="1"/>
</dbReference>
<reference evidence="36" key="1">
    <citation type="journal article" date="2018" name="Cell Rep.">
        <title>Completeness of HIV-1 Envelope Glycan Shield at Transmission Determines Neutralization Breadth.</title>
        <authorList>
            <person name="Wagh K."/>
            <person name="Kreider E.F."/>
            <person name="Li Y."/>
            <person name="Barbian H.J."/>
            <person name="Learn G.H."/>
            <person name="Giorgi E."/>
            <person name="Hraber P.T."/>
            <person name="Decker T.G."/>
            <person name="Smith A.G."/>
            <person name="Gondim M.V."/>
            <person name="Gillis L."/>
            <person name="Wandzilak J."/>
            <person name="Chuang G.Y."/>
            <person name="Rawi R."/>
            <person name="Cai F."/>
            <person name="Pellegrino P."/>
            <person name="Williams I."/>
            <person name="Overbaugh J."/>
            <person name="Gao F."/>
            <person name="Kwong P.D."/>
            <person name="Haynes B.F."/>
            <person name="Shaw G.M."/>
            <person name="Borrow P."/>
            <person name="Seaman M.S."/>
            <person name="Hahn B.H."/>
            <person name="Korber B."/>
        </authorList>
    </citation>
    <scope>NUCLEOTIDE SEQUENCE</scope>
    <source>
        <strain evidence="36">CH1012_3_d0689_ipe017_20_43</strain>
    </source>
</reference>
<feature type="chain" id="PRO_5023565908" description="Transmembrane protein gp41" evidence="32">
    <location>
        <begin position="492"/>
        <end position="843"/>
    </location>
</feature>
<feature type="coiled-coil region" evidence="32">
    <location>
        <begin position="613"/>
        <end position="647"/>
    </location>
</feature>
<dbReference type="GO" id="GO:0020002">
    <property type="term" value="C:host cell plasma membrane"/>
    <property type="evidence" value="ECO:0007669"/>
    <property type="project" value="UniProtKB-SubCell"/>
</dbReference>
<evidence type="ECO:0000256" key="23">
    <source>
        <dbReference type="ARBA" id="ARBA00023046"/>
    </source>
</evidence>
<feature type="region of interest" description="Immunosuppression" evidence="32">
    <location>
        <begin position="554"/>
        <end position="572"/>
    </location>
</feature>
<keyword evidence="31 32" id="KW-1160">Virus entry into host cell</keyword>
<evidence type="ECO:0000256" key="2">
    <source>
        <dbReference type="ARBA" id="ARBA00004433"/>
    </source>
</evidence>
<dbReference type="Pfam" id="PF00516">
    <property type="entry name" value="GP120"/>
    <property type="match status" value="1"/>
</dbReference>
<dbReference type="GO" id="GO:1903911">
    <property type="term" value="P:positive regulation of receptor clustering"/>
    <property type="evidence" value="ECO:0007669"/>
    <property type="project" value="UniProtKB-UniRule"/>
</dbReference>
<keyword evidence="19 32" id="KW-1043">Host membrane</keyword>
<evidence type="ECO:0000256" key="27">
    <source>
        <dbReference type="ARBA" id="ARBA00023157"/>
    </source>
</evidence>
<comment type="subunit">
    <text evidence="32">The mature envelope protein (Env) consists of a homotrimer of non-covalently associated gp120-gp41 heterodimers. The resulting complex protrudes from the virus surface as a spike. There seems to be as few as 10 spikes on the average virion. Surface protein gp120 interacts with host CD4, CCR5 and CXCR4. Gp120 also interacts with the C-type lectins CD209/DC-SIGN and CLEC4M/DC-SIGNR (collectively referred to as DC-SIGN(R)). Gp120 and gp41 interact with GalCer. Gp120 interacts with host ITGA4/ITGB7 complex; on CD4+ T-cells, this interaction results in rapid activation of integrin ITGAL/LFA-1, which facilitates efficient cell-to-cell spreading of HIV-1. Gp120 interacts with cell-associated heparan sulfate; this interaction increases virus infectivity on permissive cells and may be involved in infection of CD4- cells.</text>
</comment>
<dbReference type="GO" id="GO:0052031">
    <property type="term" value="P:symbiont-mediated perturbation of host defense response"/>
    <property type="evidence" value="ECO:0007669"/>
    <property type="project" value="UniProtKB-UniRule"/>
</dbReference>
<comment type="miscellaneous">
    <text evidence="32">HIV-1 lineages are divided in three main groups, M (for Major), O (for Outlier), and N (for New, or Non-M, Non-O). The vast majority of strains found worldwide belong to the group M. Group O seems to be endemic to and largely confined to Cameroon and neighboring countries in West Central Africa, where these viruses represent a small minority of HIV-1 strains. The group N is represented by a limited number of isolates from Cameroonian persons. The group M is further subdivided in 9 clades or subtypes (A to D, F to H, J and K).</text>
</comment>
<dbReference type="GO" id="GO:0019062">
    <property type="term" value="P:virion attachment to host cell"/>
    <property type="evidence" value="ECO:0007669"/>
    <property type="project" value="UniProtKB-UniRule"/>
</dbReference>
<dbReference type="GO" id="GO:0016020">
    <property type="term" value="C:membrane"/>
    <property type="evidence" value="ECO:0007669"/>
    <property type="project" value="UniProtKB-UniRule"/>
</dbReference>
<evidence type="ECO:0000256" key="15">
    <source>
        <dbReference type="ARBA" id="ARBA00022703"/>
    </source>
</evidence>
<evidence type="ECO:0000256" key="8">
    <source>
        <dbReference type="ARBA" id="ARBA00022510"/>
    </source>
</evidence>
<keyword evidence="20 32" id="KW-0261">Viral envelope protein</keyword>
<keyword evidence="12 32" id="KW-1162">Viral penetration into host cytoplasm</keyword>
<feature type="short sequence motif" description="Di-leucine internalization motif" evidence="32">
    <location>
        <begin position="842"/>
        <end position="843"/>
    </location>
</feature>
<dbReference type="Gene3D" id="2.170.40.20">
    <property type="entry name" value="Human immunodeficiency virus 1, Gp160, envelope glycoprotein"/>
    <property type="match status" value="2"/>
</dbReference>
<dbReference type="GO" id="GO:0039654">
    <property type="term" value="P:fusion of virus membrane with host endosome membrane"/>
    <property type="evidence" value="ECO:0007669"/>
    <property type="project" value="UniProtKB-UniRule"/>
</dbReference>
<dbReference type="FunFam" id="2.170.40.20:FF:000002">
    <property type="entry name" value="Envelope glycoprotein gp160"/>
    <property type="match status" value="1"/>
</dbReference>
<feature type="lipid moiety-binding region" description="S-palmitoyl cysteine; by host" evidence="32">
    <location>
        <position position="744"/>
    </location>
</feature>
<evidence type="ECO:0000256" key="26">
    <source>
        <dbReference type="ARBA" id="ARBA00023139"/>
    </source>
</evidence>
<dbReference type="HAMAP" id="MF_04083">
    <property type="entry name" value="HIV_ENV"/>
    <property type="match status" value="1"/>
</dbReference>
<keyword evidence="17 32" id="KW-1161">Viral attachment to host cell</keyword>
<feature type="disulfide bond" evidence="32">
    <location>
        <begin position="578"/>
        <end position="584"/>
    </location>
</feature>
<feature type="region of interest" description="MPER; binding to GalCer" evidence="32">
    <location>
        <begin position="642"/>
        <end position="663"/>
    </location>
</feature>
<evidence type="ECO:0000256" key="25">
    <source>
        <dbReference type="ARBA" id="ARBA00023136"/>
    </source>
</evidence>
<keyword evidence="7 32" id="KW-1168">Fusion of virus membrane with host membrane</keyword>
<evidence type="ECO:0000256" key="24">
    <source>
        <dbReference type="ARBA" id="ARBA00023054"/>
    </source>
</evidence>
<evidence type="ECO:0000256" key="10">
    <source>
        <dbReference type="ARBA" id="ARBA00022570"/>
    </source>
</evidence>
<evidence type="ECO:0000256" key="29">
    <source>
        <dbReference type="ARBA" id="ARBA00023280"/>
    </source>
</evidence>
<evidence type="ECO:0000256" key="4">
    <source>
        <dbReference type="ARBA" id="ARBA00004563"/>
    </source>
</evidence>
<comment type="domain">
    <text evidence="32">Some of the most genetically diverse regions of the viral genome are present in Env. They are called variable regions 1 through 5 (V1 through V5). Coreceptor usage of gp120 is determined mainly by the primary structure of the third variable region (V3) in the outer domain of gp120. The sequence of V3 determines which coreceptor, CCR5 and/or CXCR4 (corresponding to R5/macrophage, X4/T cell and R5X4/T cell and macrophage tropism), is used to trigger the fusion potential of the Env complex, and hence which cells the virus can infect. Binding to CCR5 involves a region adjacent in addition to V3.</text>
</comment>
<dbReference type="GO" id="GO:1903908">
    <property type="term" value="P:positive regulation of plasma membrane raft polarization"/>
    <property type="evidence" value="ECO:0007669"/>
    <property type="project" value="UniProtKB-UniRule"/>
</dbReference>
<evidence type="ECO:0000256" key="9">
    <source>
        <dbReference type="ARBA" id="ARBA00022511"/>
    </source>
</evidence>
<organismHost>
    <name type="scientific">Homo sapiens</name>
    <name type="common">Human</name>
    <dbReference type="NCBI Taxonomy" id="9606"/>
</organismHost>
<keyword evidence="16 32" id="KW-0732">Signal</keyword>
<keyword evidence="29 32" id="KW-0899">Viral immunoevasion</keyword>
<dbReference type="GO" id="GO:0019082">
    <property type="term" value="P:viral protein processing"/>
    <property type="evidence" value="ECO:0007669"/>
    <property type="project" value="UniProtKB-UniRule"/>
</dbReference>
<dbReference type="Gene3D" id="1.10.287.210">
    <property type="match status" value="1"/>
</dbReference>
<dbReference type="EMBL" id="MG899309">
    <property type="protein sequence ID" value="AYX46145.1"/>
    <property type="molecule type" value="Genomic_RNA"/>
</dbReference>
<keyword evidence="27 32" id="KW-1015">Disulfide bond</keyword>
<evidence type="ECO:0000259" key="35">
    <source>
        <dbReference type="Pfam" id="PF00517"/>
    </source>
</evidence>
<keyword evidence="8 32" id="KW-1170">Fusion of virus membrane with host endosomal membrane</keyword>
<evidence type="ECO:0000256" key="33">
    <source>
        <dbReference type="RuleBase" id="RU363095"/>
    </source>
</evidence>
<protein>
    <recommendedName>
        <fullName evidence="32">Envelope glycoprotein gp160</fullName>
    </recommendedName>
    <alternativeName>
        <fullName evidence="32">Env polyprotein</fullName>
    </alternativeName>
    <component>
        <recommendedName>
            <fullName evidence="32">Surface protein gp120</fullName>
            <shortName evidence="32">SU</shortName>
        </recommendedName>
        <alternativeName>
            <fullName evidence="32">Glycoprotein 120</fullName>
            <shortName evidence="32">gp120</shortName>
        </alternativeName>
    </component>
    <component>
        <recommendedName>
            <fullName evidence="32">Transmembrane protein gp41</fullName>
            <shortName evidence="32">TM</shortName>
        </recommendedName>
        <alternativeName>
            <fullName evidence="32">Glycoprotein 41</fullName>
            <shortName evidence="32">gp41</shortName>
        </alternativeName>
    </component>
</protein>
<comment type="domain">
    <text evidence="32">The YXXL motif is involved in determining the exact site of viral release at the surface of infected mononuclear cells and promotes endocytosis. YXXL and di-leucine endocytosis motifs interact directly or indirectly with the clathrin adapter complexes, opperate independently, and their activities are not additive.</text>
</comment>
<dbReference type="GO" id="GO:0055036">
    <property type="term" value="C:virion membrane"/>
    <property type="evidence" value="ECO:0007669"/>
    <property type="project" value="UniProtKB-SubCell"/>
</dbReference>
<keyword evidence="15 32" id="KW-0053">Apoptosis</keyword>
<keyword evidence="28 32" id="KW-0325">Glycoprotein</keyword>
<proteinExistence type="inferred from homology"/>
<feature type="region of interest" description="Fusion peptide" evidence="32">
    <location>
        <begin position="492"/>
        <end position="512"/>
    </location>
</feature>
<dbReference type="InterPro" id="IPR036377">
    <property type="entry name" value="Gp120_core_sf"/>
</dbReference>
<dbReference type="GO" id="GO:0075512">
    <property type="term" value="P:clathrin-dependent endocytosis of virus by host cell"/>
    <property type="evidence" value="ECO:0007669"/>
    <property type="project" value="UniProtKB-UniRule"/>
</dbReference>
<keyword evidence="21 32" id="KW-1164">Virus endocytosis by host</keyword>
<evidence type="ECO:0000256" key="5">
    <source>
        <dbReference type="ARBA" id="ARBA00004578"/>
    </source>
</evidence>
<evidence type="ECO:0000256" key="12">
    <source>
        <dbReference type="ARBA" id="ARBA00022595"/>
    </source>
</evidence>
<keyword evidence="24 32" id="KW-0175">Coiled coil</keyword>
<dbReference type="GO" id="GO:0044175">
    <property type="term" value="C:host cell endosome membrane"/>
    <property type="evidence" value="ECO:0007669"/>
    <property type="project" value="UniProtKB-SubCell"/>
</dbReference>
<keyword evidence="14 32" id="KW-0812">Transmembrane</keyword>
<comment type="function">
    <text evidence="32">Surface protein gp120: Attaches the virus to the host lymphoid cell by binding to the primary receptor CD4. This interaction induces a structural rearrangement creating a high affinity binding site for a chemokine coreceptor like CXCR4 and/or CCR5. Acts as a ligand for CD209/DC-SIGN and CLEC4M/DC-SIGNR, which are respectively found on dendritic cells (DCs), and on endothelial cells of liver sinusoids and lymph node sinuses. These interactions allow capture of viral particles at mucosal surfaces by these cells and subsequent transmission to permissive cells. HIV subverts the migration properties of dendritic cells to gain access to CD4+ T-cells in lymph nodes. Virus transmission to permissive T-cells occurs either in trans (without DCs infection, through viral capture and transmission), or in cis (following DCs productive infection, through the usual CD4-gp120 interaction), thereby inducing a robust infection. In trans infection, bound virions remain infectious over days and it is proposed that they are not degraded, but protected in non-lysosomal acidic organelles within the DCs close to the cell membrane thus contributing to the viral infectious potential during DCs' migration from the periphery to the lymphoid tissues. On arrival at lymphoid tissues, intact virions recycle back to DCs' cell surface allowing virus transmission to CD4+ T-cells.</text>
</comment>
<feature type="chain" id="PRO_5023565907" description="Envelope glycoprotein gp160" evidence="32">
    <location>
        <begin position="27"/>
        <end position="843"/>
    </location>
</feature>
<evidence type="ECO:0000256" key="31">
    <source>
        <dbReference type="ARBA" id="ARBA00023296"/>
    </source>
</evidence>
<dbReference type="Pfam" id="PF00517">
    <property type="entry name" value="GP41"/>
    <property type="match status" value="1"/>
</dbReference>
<evidence type="ECO:0000256" key="11">
    <source>
        <dbReference type="ARBA" id="ARBA00022581"/>
    </source>
</evidence>
<evidence type="ECO:0000256" key="1">
    <source>
        <dbReference type="ARBA" id="ARBA00004402"/>
    </source>
</evidence>
<gene>
    <name evidence="32 36" type="primary">env</name>
</gene>
<dbReference type="GO" id="GO:0019031">
    <property type="term" value="C:viral envelope"/>
    <property type="evidence" value="ECO:0007669"/>
    <property type="project" value="UniProtKB-KW"/>
</dbReference>
<comment type="function">
    <text evidence="32">Transmembrane protein gp41: Acts as a class I viral fusion protein. Under the current model, the protein has at least 3 conformational states: pre-fusion native state, pre-hairpin intermediate state, and post-fusion hairpin state. During fusion of viral and target intracellular membranes, the coiled coil regions (heptad repeats) assume a trimer-of-hairpins structure, positioning the fusion peptide in close proximity to the C-terminal region of the ectodomain. The formation of this structure appears to drive apposition and subsequent fusion of viral and target cell membranes. Complete fusion occurs in host cell endosomes and is dynamin-dependent, however some lipid transfer might occur at the plasma membrane. The virus undergoes clathrin-dependent internalization long before endosomal fusion, thus minimizing the surface exposure of conserved viral epitopes during fusion and reducing the efficacy of inhibitors targeting these epitopes. Membranes fusion leads to delivery of the nucleocapsid into the cytoplasm.</text>
</comment>
<comment type="PTM">
    <text evidence="32">Specific enzymatic cleavages in vivo yield mature proteins. Envelope glycoproteins are synthesized as a inactive precursor that is heavily N-glycosylated and processed likely by host cell furin in the Golgi to yield the mature SU and TM proteins. The cleavage site between SU and TM requires the minimal sequence [KR]-X-[KR]-R. About 2 of the 9 disulfide bonds of gp41 are reduced by P4HB/PDI, following binding to CD4 receptor.</text>
</comment>
<comment type="caution">
    <text evidence="32 33">Lacks conserved residue(s) required for the propagation of feature annotation.</text>
</comment>
<comment type="subcellular location">
    <molecule>Transmembrane protein gp41</molecule>
    <subcellularLocation>
        <location evidence="32">Virion membrane</location>
        <topology evidence="32">Single-pass type I membrane protein</topology>
    </subcellularLocation>
    <subcellularLocation>
        <location evidence="32">Host cell membrane</location>
        <topology evidence="32">Single-pass type I membrane protein</topology>
    </subcellularLocation>
    <subcellularLocation>
        <location evidence="32">Host endosome membrane</location>
        <topology evidence="32">Single-pass type I membrane protein</topology>
    </subcellularLocation>
    <text evidence="32">It is probably concentrated at the site of budding and incorporated into the virions possibly by contacts between the cytoplasmic tail of Env and the N-terminus of Gag.</text>
</comment>
<evidence type="ECO:0000256" key="3">
    <source>
        <dbReference type="ARBA" id="ARBA00004505"/>
    </source>
</evidence>
<comment type="domain">
    <text evidence="32 33">The 17 amino acids long immunosuppressive region is present in many retroviral envelope proteins. Synthetic peptides derived from this relatively conserved sequence inhibit immune function in vitro and in vivo.</text>
</comment>
<evidence type="ECO:0000256" key="16">
    <source>
        <dbReference type="ARBA" id="ARBA00022729"/>
    </source>
</evidence>
<keyword evidence="26 32" id="KW-0564">Palmitate</keyword>
<evidence type="ECO:0000256" key="20">
    <source>
        <dbReference type="ARBA" id="ARBA00022879"/>
    </source>
</evidence>
<dbReference type="GO" id="GO:0005198">
    <property type="term" value="F:structural molecule activity"/>
    <property type="evidence" value="ECO:0007669"/>
    <property type="project" value="UniProtKB-UniRule"/>
</dbReference>